<dbReference type="InterPro" id="IPR004814">
    <property type="entry name" value="Oligopep_transpt"/>
</dbReference>
<feature type="non-terminal residue" evidence="7">
    <location>
        <position position="1"/>
    </location>
</feature>
<protein>
    <recommendedName>
        <fullName evidence="8">Oligopeptide transporter, OPT family</fullName>
    </recommendedName>
</protein>
<keyword evidence="5 6" id="KW-0472">Membrane</keyword>
<comment type="subcellular location">
    <subcellularLocation>
        <location evidence="1">Membrane</location>
        <topology evidence="1">Multi-pass membrane protein</topology>
    </subcellularLocation>
</comment>
<dbReference type="NCBIfam" id="TIGR00728">
    <property type="entry name" value="OPT_sfam"/>
    <property type="match status" value="1"/>
</dbReference>
<keyword evidence="3 6" id="KW-0812">Transmembrane</keyword>
<dbReference type="PANTHER" id="PTHR31645">
    <property type="entry name" value="OLIGOPEPTIDE TRANSPORTER YGL114W-RELATED"/>
    <property type="match status" value="1"/>
</dbReference>
<evidence type="ECO:0008006" key="8">
    <source>
        <dbReference type="Google" id="ProtNLM"/>
    </source>
</evidence>
<dbReference type="Pfam" id="PF03169">
    <property type="entry name" value="OPT"/>
    <property type="match status" value="1"/>
</dbReference>
<evidence type="ECO:0000256" key="5">
    <source>
        <dbReference type="ARBA" id="ARBA00023136"/>
    </source>
</evidence>
<accession>X1MG35</accession>
<sequence>NIAVLIFLGGFLNWMVAIPICAAFDTCPVVNGESLSALEWAHQIWSAKTRYIGVGGMLVGGLWTVLMLRTSIFSGIRSGLEAYRGVKDKQVEITRTEKDMPMKWIVLLIVASAVPLFLVYQVFVQQVTISLLMAIMMLITGFLFSAVAGYMAGLVGSSNNPISGVTIATVLVSSLLLVLLMGKGASNGPPAAIIIGSVVCCAAAIAGDNMQDLKAGYIVGATPWKQQVMQIVGTLSAALVMAPILTLLFKAYGFAGHKSAGENALIAPQANLISSVAKGV</sequence>
<dbReference type="PANTHER" id="PTHR31645:SF0">
    <property type="entry name" value="OLIGOPEPTIDE TRANSPORTER YGL114W-RELATED"/>
    <property type="match status" value="1"/>
</dbReference>
<name>X1MG35_9ZZZZ</name>
<dbReference type="GO" id="GO:0035673">
    <property type="term" value="F:oligopeptide transmembrane transporter activity"/>
    <property type="evidence" value="ECO:0007669"/>
    <property type="project" value="InterPro"/>
</dbReference>
<dbReference type="AlphaFoldDB" id="X1MG35"/>
<feature type="transmembrane region" description="Helical" evidence="6">
    <location>
        <begin position="104"/>
        <end position="123"/>
    </location>
</feature>
<feature type="transmembrane region" description="Helical" evidence="6">
    <location>
        <begin position="228"/>
        <end position="249"/>
    </location>
</feature>
<evidence type="ECO:0000256" key="4">
    <source>
        <dbReference type="ARBA" id="ARBA00022989"/>
    </source>
</evidence>
<dbReference type="EMBL" id="BARV01018089">
    <property type="protein sequence ID" value="GAI30602.1"/>
    <property type="molecule type" value="Genomic_DNA"/>
</dbReference>
<evidence type="ECO:0000256" key="3">
    <source>
        <dbReference type="ARBA" id="ARBA00022692"/>
    </source>
</evidence>
<gene>
    <name evidence="7" type="ORF">S06H3_30675</name>
</gene>
<dbReference type="NCBIfam" id="TIGR00733">
    <property type="entry name" value="OPT family oligopeptide transporter"/>
    <property type="match status" value="1"/>
</dbReference>
<evidence type="ECO:0000256" key="2">
    <source>
        <dbReference type="ARBA" id="ARBA00022448"/>
    </source>
</evidence>
<comment type="caution">
    <text evidence="7">The sequence shown here is derived from an EMBL/GenBank/DDBJ whole genome shotgun (WGS) entry which is preliminary data.</text>
</comment>
<dbReference type="InterPro" id="IPR045035">
    <property type="entry name" value="YSL-like"/>
</dbReference>
<feature type="transmembrane region" description="Helical" evidence="6">
    <location>
        <begin position="188"/>
        <end position="207"/>
    </location>
</feature>
<feature type="transmembrane region" description="Helical" evidence="6">
    <location>
        <begin position="129"/>
        <end position="150"/>
    </location>
</feature>
<evidence type="ECO:0000256" key="1">
    <source>
        <dbReference type="ARBA" id="ARBA00004141"/>
    </source>
</evidence>
<evidence type="ECO:0000313" key="7">
    <source>
        <dbReference type="EMBL" id="GAI30602.1"/>
    </source>
</evidence>
<feature type="transmembrane region" description="Helical" evidence="6">
    <location>
        <begin position="47"/>
        <end position="68"/>
    </location>
</feature>
<dbReference type="GO" id="GO:0016020">
    <property type="term" value="C:membrane"/>
    <property type="evidence" value="ECO:0007669"/>
    <property type="project" value="UniProtKB-SubCell"/>
</dbReference>
<feature type="non-terminal residue" evidence="7">
    <location>
        <position position="280"/>
    </location>
</feature>
<dbReference type="InterPro" id="IPR004813">
    <property type="entry name" value="OPT"/>
</dbReference>
<keyword evidence="2" id="KW-0813">Transport</keyword>
<feature type="transmembrane region" description="Helical" evidence="6">
    <location>
        <begin position="162"/>
        <end position="182"/>
    </location>
</feature>
<evidence type="ECO:0000256" key="6">
    <source>
        <dbReference type="SAM" id="Phobius"/>
    </source>
</evidence>
<keyword evidence="4 6" id="KW-1133">Transmembrane helix</keyword>
<organism evidence="7">
    <name type="scientific">marine sediment metagenome</name>
    <dbReference type="NCBI Taxonomy" id="412755"/>
    <lineage>
        <taxon>unclassified sequences</taxon>
        <taxon>metagenomes</taxon>
        <taxon>ecological metagenomes</taxon>
    </lineage>
</organism>
<proteinExistence type="predicted"/>
<reference evidence="7" key="1">
    <citation type="journal article" date="2014" name="Front. Microbiol.">
        <title>High frequency of phylogenetically diverse reductive dehalogenase-homologous genes in deep subseafloor sedimentary metagenomes.</title>
        <authorList>
            <person name="Kawai M."/>
            <person name="Futagami T."/>
            <person name="Toyoda A."/>
            <person name="Takaki Y."/>
            <person name="Nishi S."/>
            <person name="Hori S."/>
            <person name="Arai W."/>
            <person name="Tsubouchi T."/>
            <person name="Morono Y."/>
            <person name="Uchiyama I."/>
            <person name="Ito T."/>
            <person name="Fujiyama A."/>
            <person name="Inagaki F."/>
            <person name="Takami H."/>
        </authorList>
    </citation>
    <scope>NUCLEOTIDE SEQUENCE</scope>
    <source>
        <strain evidence="7">Expedition CK06-06</strain>
    </source>
</reference>